<accession>A0A7J7JJ18</accession>
<keyword evidence="4" id="KW-1185">Reference proteome</keyword>
<evidence type="ECO:0000313" key="3">
    <source>
        <dbReference type="EMBL" id="KAF6026319.1"/>
    </source>
</evidence>
<feature type="compositionally biased region" description="Polar residues" evidence="1">
    <location>
        <begin position="497"/>
        <end position="513"/>
    </location>
</feature>
<proteinExistence type="predicted"/>
<reference evidence="3" key="1">
    <citation type="submission" date="2020-06" db="EMBL/GenBank/DDBJ databases">
        <title>Draft genome of Bugula neritina, a colonial animal packing powerful symbionts and potential medicines.</title>
        <authorList>
            <person name="Rayko M."/>
        </authorList>
    </citation>
    <scope>NUCLEOTIDE SEQUENCE [LARGE SCALE GENOMIC DNA]</scope>
    <source>
        <strain evidence="3">Kwan_BN1</strain>
    </source>
</reference>
<feature type="signal peptide" evidence="2">
    <location>
        <begin position="1"/>
        <end position="17"/>
    </location>
</feature>
<feature type="region of interest" description="Disordered" evidence="1">
    <location>
        <begin position="497"/>
        <end position="523"/>
    </location>
</feature>
<dbReference type="Proteomes" id="UP000593567">
    <property type="component" value="Unassembled WGS sequence"/>
</dbReference>
<feature type="compositionally biased region" description="Polar residues" evidence="1">
    <location>
        <begin position="315"/>
        <end position="342"/>
    </location>
</feature>
<name>A0A7J7JJ18_BUGNE</name>
<keyword evidence="2" id="KW-0732">Signal</keyword>
<sequence>MRGQQLVLILLLGVVSPEHLSEVVSTSIGCNDLQLLLPPEDYTLASEPPDHRIDCVRDGNFIHVDIDSLPSQTVITHLMVQIYVDNKPSGSFLTPSNRVDYAVSCNDTAMISKDSKAKLTMSATWYNTMSEDLDTNPPTCVVTIVDFNKMAWEALSVGVVNKRAKHATDAKTTPSILDTEQTESSHNSTMLNLTTNVNVNTTGHNFHNATPLTQNASSITQNATDSVDDQTTREENSAMISNISRNAINNEKKNEFTSSADVADEVREETAAVPRVLQEPAKFLSLPLASLQGQPRGDSALLLPKILLPHGTTLRPSSLASSRTPAISRSTQFTEEASSSKLETPAAGSGSGMDIAQNTNLDLGPRIIEGRQYEHHCFNWYMERVMIPHTNCHSFMSVEDELPRAFQTCPQSREGQQLCFDVTKCTCTTCLPGVCPTSNDPQKSFDVVIYDSSREKVGHIAGEHVRNSNGGYSENVQMSGVINPGNHPLWTLMETLSQPQSQEEQKTRPQQTLVEKVESVDTR</sequence>
<evidence type="ECO:0000256" key="1">
    <source>
        <dbReference type="SAM" id="MobiDB-lite"/>
    </source>
</evidence>
<comment type="caution">
    <text evidence="3">The sequence shown here is derived from an EMBL/GenBank/DDBJ whole genome shotgun (WGS) entry which is preliminary data.</text>
</comment>
<protein>
    <recommendedName>
        <fullName evidence="5">ZP domain-containing protein</fullName>
    </recommendedName>
</protein>
<feature type="chain" id="PRO_5029475806" description="ZP domain-containing protein" evidence="2">
    <location>
        <begin position="18"/>
        <end position="523"/>
    </location>
</feature>
<dbReference type="AlphaFoldDB" id="A0A7J7JJ18"/>
<evidence type="ECO:0008006" key="5">
    <source>
        <dbReference type="Google" id="ProtNLM"/>
    </source>
</evidence>
<gene>
    <name evidence="3" type="ORF">EB796_015378</name>
</gene>
<evidence type="ECO:0000256" key="2">
    <source>
        <dbReference type="SAM" id="SignalP"/>
    </source>
</evidence>
<organism evidence="3 4">
    <name type="scientific">Bugula neritina</name>
    <name type="common">Brown bryozoan</name>
    <name type="synonym">Sertularia neritina</name>
    <dbReference type="NCBI Taxonomy" id="10212"/>
    <lineage>
        <taxon>Eukaryota</taxon>
        <taxon>Metazoa</taxon>
        <taxon>Spiralia</taxon>
        <taxon>Lophotrochozoa</taxon>
        <taxon>Bryozoa</taxon>
        <taxon>Gymnolaemata</taxon>
        <taxon>Cheilostomatida</taxon>
        <taxon>Flustrina</taxon>
        <taxon>Buguloidea</taxon>
        <taxon>Bugulidae</taxon>
        <taxon>Bugula</taxon>
    </lineage>
</organism>
<evidence type="ECO:0000313" key="4">
    <source>
        <dbReference type="Proteomes" id="UP000593567"/>
    </source>
</evidence>
<feature type="region of interest" description="Disordered" evidence="1">
    <location>
        <begin position="315"/>
        <end position="356"/>
    </location>
</feature>
<dbReference type="EMBL" id="VXIV02002301">
    <property type="protein sequence ID" value="KAF6026319.1"/>
    <property type="molecule type" value="Genomic_DNA"/>
</dbReference>